<feature type="transmembrane region" description="Helical" evidence="6">
    <location>
        <begin position="239"/>
        <end position="265"/>
    </location>
</feature>
<dbReference type="Pfam" id="PF02361">
    <property type="entry name" value="CbiQ"/>
    <property type="match status" value="1"/>
</dbReference>
<feature type="transmembrane region" description="Helical" evidence="6">
    <location>
        <begin position="116"/>
        <end position="142"/>
    </location>
</feature>
<dbReference type="InterPro" id="IPR051611">
    <property type="entry name" value="ECF_transporter_component"/>
</dbReference>
<keyword evidence="8" id="KW-1185">Reference proteome</keyword>
<keyword evidence="5 6" id="KW-0472">Membrane</keyword>
<protein>
    <submittedName>
        <fullName evidence="7">Cobalt ECF transporter T component CbiQ</fullName>
    </submittedName>
</protein>
<proteinExistence type="predicted"/>
<dbReference type="NCBIfam" id="TIGR02454">
    <property type="entry name" value="ECF_T_CbiQ"/>
    <property type="match status" value="1"/>
</dbReference>
<evidence type="ECO:0000313" key="8">
    <source>
        <dbReference type="Proteomes" id="UP001154240"/>
    </source>
</evidence>
<dbReference type="AlphaFoldDB" id="A0A9X4MG63"/>
<reference evidence="7" key="1">
    <citation type="journal article" date="2022" name="bioRxiv">
        <title>Thiovibrio frasassiensisgen. nov., sp. nov., an autotrophic, elemental sulfur disproportionating bacterium isolated from sulfidic karst sediment, and proposal of Thiovibrionaceae fam. nov.</title>
        <authorList>
            <person name="Aronson H."/>
            <person name="Thomas C."/>
            <person name="Bhattacharyya M."/>
            <person name="Eckstein S."/>
            <person name="Jensen S."/>
            <person name="Barco R."/>
            <person name="Macalady J."/>
            <person name="Amend J."/>
        </authorList>
    </citation>
    <scope>NUCLEOTIDE SEQUENCE</scope>
    <source>
        <strain evidence="7">RS19-109</strain>
    </source>
</reference>
<dbReference type="EMBL" id="JAPHEH010000001">
    <property type="protein sequence ID" value="MDG4475270.1"/>
    <property type="molecule type" value="Genomic_DNA"/>
</dbReference>
<organism evidence="7 8">
    <name type="scientific">Thiovibrio frasassiensis</name>
    <dbReference type="NCBI Taxonomy" id="2984131"/>
    <lineage>
        <taxon>Bacteria</taxon>
        <taxon>Pseudomonadati</taxon>
        <taxon>Thermodesulfobacteriota</taxon>
        <taxon>Desulfobulbia</taxon>
        <taxon>Desulfobulbales</taxon>
        <taxon>Thiovibrionaceae</taxon>
        <taxon>Thiovibrio</taxon>
    </lineage>
</organism>
<evidence type="ECO:0000256" key="6">
    <source>
        <dbReference type="SAM" id="Phobius"/>
    </source>
</evidence>
<dbReference type="GO" id="GO:0043190">
    <property type="term" value="C:ATP-binding cassette (ABC) transporter complex"/>
    <property type="evidence" value="ECO:0007669"/>
    <property type="project" value="InterPro"/>
</dbReference>
<dbReference type="CDD" id="cd16914">
    <property type="entry name" value="EcfT"/>
    <property type="match status" value="1"/>
</dbReference>
<name>A0A9X4MG63_9BACT</name>
<dbReference type="PANTHER" id="PTHR34857:SF2">
    <property type="entry name" value="SLL0384 PROTEIN"/>
    <property type="match status" value="1"/>
</dbReference>
<evidence type="ECO:0000313" key="7">
    <source>
        <dbReference type="EMBL" id="MDG4475270.1"/>
    </source>
</evidence>
<keyword evidence="4 6" id="KW-1133">Transmembrane helix</keyword>
<sequence>MASIVGAITEFRELDLLAAGDTPMHRLDARAKVLVTLVFILAVVSLGKYELAALFPFFLYPAVLLALGNLPVRYIARKVVVVLPFALMVGMFNPLFDQTVLVRLGPFGISGGWLSFAAILVRATLTVGAALILVAVTGFPAICHALDRLGMPRIFTVQLLFLYRYLFVLSEEGSRTARARELRAFGKKGLGIRSYGSLISHLLLRTWLRAERIHLAMLARGFAGEFHPRRTTRFRVGDFLFLAGWTGVFLLFRLVNVSQFLGMIVTGGRG</sequence>
<evidence type="ECO:0000256" key="4">
    <source>
        <dbReference type="ARBA" id="ARBA00022989"/>
    </source>
</evidence>
<comment type="caution">
    <text evidence="7">The sequence shown here is derived from an EMBL/GenBank/DDBJ whole genome shotgun (WGS) entry which is preliminary data.</text>
</comment>
<evidence type="ECO:0000256" key="5">
    <source>
        <dbReference type="ARBA" id="ARBA00023136"/>
    </source>
</evidence>
<comment type="subcellular location">
    <subcellularLocation>
        <location evidence="1">Cell membrane</location>
        <topology evidence="1">Multi-pass membrane protein</topology>
    </subcellularLocation>
</comment>
<reference evidence="7" key="2">
    <citation type="submission" date="2022-10" db="EMBL/GenBank/DDBJ databases">
        <authorList>
            <person name="Aronson H.S."/>
        </authorList>
    </citation>
    <scope>NUCLEOTIDE SEQUENCE</scope>
    <source>
        <strain evidence="7">RS19-109</strain>
    </source>
</reference>
<keyword evidence="3 6" id="KW-0812">Transmembrane</keyword>
<evidence type="ECO:0000256" key="3">
    <source>
        <dbReference type="ARBA" id="ARBA00022692"/>
    </source>
</evidence>
<dbReference type="InterPro" id="IPR003339">
    <property type="entry name" value="ABC/ECF_trnsptr_transmembrane"/>
</dbReference>
<accession>A0A9X4MG63</accession>
<dbReference type="InterPro" id="IPR012809">
    <property type="entry name" value="ECF_CbiQ"/>
</dbReference>
<keyword evidence="2" id="KW-1003">Cell membrane</keyword>
<evidence type="ECO:0000256" key="1">
    <source>
        <dbReference type="ARBA" id="ARBA00004651"/>
    </source>
</evidence>
<gene>
    <name evidence="7" type="primary">cbiQ</name>
    <name evidence="7" type="ORF">OLX77_03735</name>
</gene>
<dbReference type="GO" id="GO:0006824">
    <property type="term" value="P:cobalt ion transport"/>
    <property type="evidence" value="ECO:0007669"/>
    <property type="project" value="InterPro"/>
</dbReference>
<dbReference type="RefSeq" id="WP_307632245.1">
    <property type="nucleotide sequence ID" value="NZ_JAPHEH010000001.1"/>
</dbReference>
<dbReference type="PANTHER" id="PTHR34857">
    <property type="entry name" value="SLL0384 PROTEIN"/>
    <property type="match status" value="1"/>
</dbReference>
<evidence type="ECO:0000256" key="2">
    <source>
        <dbReference type="ARBA" id="ARBA00022475"/>
    </source>
</evidence>
<feature type="transmembrane region" description="Helical" evidence="6">
    <location>
        <begin position="79"/>
        <end position="96"/>
    </location>
</feature>
<dbReference type="Proteomes" id="UP001154240">
    <property type="component" value="Unassembled WGS sequence"/>
</dbReference>